<comment type="subcellular location">
    <subcellularLocation>
        <location evidence="2">Membrane</location>
    </subcellularLocation>
    <subcellularLocation>
        <location evidence="11">Mitochondrion inner membrane</location>
        <topology evidence="11">Single-pass membrane protein</topology>
    </subcellularLocation>
</comment>
<dbReference type="AlphaFoldDB" id="A0A3N4KTV5"/>
<dbReference type="Proteomes" id="UP000277580">
    <property type="component" value="Unassembled WGS sequence"/>
</dbReference>
<evidence type="ECO:0000256" key="7">
    <source>
        <dbReference type="ARBA" id="ARBA00023128"/>
    </source>
</evidence>
<organism evidence="12 13">
    <name type="scientific">Morchella conica CCBAS932</name>
    <dbReference type="NCBI Taxonomy" id="1392247"/>
    <lineage>
        <taxon>Eukaryota</taxon>
        <taxon>Fungi</taxon>
        <taxon>Dikarya</taxon>
        <taxon>Ascomycota</taxon>
        <taxon>Pezizomycotina</taxon>
        <taxon>Pezizomycetes</taxon>
        <taxon>Pezizales</taxon>
        <taxon>Morchellaceae</taxon>
        <taxon>Morchella</taxon>
    </lineage>
</organism>
<evidence type="ECO:0000256" key="3">
    <source>
        <dbReference type="ARBA" id="ARBA00009188"/>
    </source>
</evidence>
<evidence type="ECO:0000313" key="13">
    <source>
        <dbReference type="Proteomes" id="UP000277580"/>
    </source>
</evidence>
<dbReference type="GO" id="GO:0042407">
    <property type="term" value="P:cristae formation"/>
    <property type="evidence" value="ECO:0007669"/>
    <property type="project" value="InterPro"/>
</dbReference>
<keyword evidence="8" id="KW-0472">Membrane</keyword>
<evidence type="ECO:0000256" key="1">
    <source>
        <dbReference type="ARBA" id="ARBA00002689"/>
    </source>
</evidence>
<sequence>MGRILGFLGGTILTSSIAYLSLEHFRQHRTYISQSLRSSRKLSDSLLAPAQVPRLPEPRIERPSLVETLKDAWNWEVESMVRWVQGWDLIKARERFEETAINIVGSVKK</sequence>
<comment type="subunit">
    <text evidence="11">Component of the mitochondrial contact site and cristae organizing system (MICOS) complex.</text>
</comment>
<accession>A0A3N4KTV5</accession>
<name>A0A3N4KTV5_9PEZI</name>
<dbReference type="GO" id="GO:0044284">
    <property type="term" value="C:mitochondrial crista junction"/>
    <property type="evidence" value="ECO:0007669"/>
    <property type="project" value="InterPro"/>
</dbReference>
<comment type="similarity">
    <text evidence="3 11">Belongs to the MICOS complex subunit Mic12 family.</text>
</comment>
<dbReference type="InParanoid" id="A0A3N4KTV5"/>
<dbReference type="InterPro" id="IPR031463">
    <property type="entry name" value="Mic12"/>
</dbReference>
<gene>
    <name evidence="12" type="ORF">P167DRAFT_505668</name>
</gene>
<dbReference type="OrthoDB" id="4037694at2759"/>
<evidence type="ECO:0000256" key="8">
    <source>
        <dbReference type="ARBA" id="ARBA00023136"/>
    </source>
</evidence>
<keyword evidence="7 11" id="KW-0496">Mitochondrion</keyword>
<dbReference type="EMBL" id="ML119125">
    <property type="protein sequence ID" value="RPB12918.1"/>
    <property type="molecule type" value="Genomic_DNA"/>
</dbReference>
<evidence type="ECO:0000313" key="12">
    <source>
        <dbReference type="EMBL" id="RPB12918.1"/>
    </source>
</evidence>
<evidence type="ECO:0000256" key="6">
    <source>
        <dbReference type="ARBA" id="ARBA00022989"/>
    </source>
</evidence>
<proteinExistence type="inferred from homology"/>
<keyword evidence="13" id="KW-1185">Reference proteome</keyword>
<evidence type="ECO:0000256" key="10">
    <source>
        <dbReference type="ARBA" id="ARBA00032985"/>
    </source>
</evidence>
<dbReference type="Pfam" id="PF17050">
    <property type="entry name" value="AIM5"/>
    <property type="match status" value="1"/>
</dbReference>
<dbReference type="GO" id="GO:0061617">
    <property type="term" value="C:MICOS complex"/>
    <property type="evidence" value="ECO:0007669"/>
    <property type="project" value="UniProtKB-UniRule"/>
</dbReference>
<reference evidence="12 13" key="1">
    <citation type="journal article" date="2018" name="Nat. Ecol. Evol.">
        <title>Pezizomycetes genomes reveal the molecular basis of ectomycorrhizal truffle lifestyle.</title>
        <authorList>
            <person name="Murat C."/>
            <person name="Payen T."/>
            <person name="Noel B."/>
            <person name="Kuo A."/>
            <person name="Morin E."/>
            <person name="Chen J."/>
            <person name="Kohler A."/>
            <person name="Krizsan K."/>
            <person name="Balestrini R."/>
            <person name="Da Silva C."/>
            <person name="Montanini B."/>
            <person name="Hainaut M."/>
            <person name="Levati E."/>
            <person name="Barry K.W."/>
            <person name="Belfiori B."/>
            <person name="Cichocki N."/>
            <person name="Clum A."/>
            <person name="Dockter R.B."/>
            <person name="Fauchery L."/>
            <person name="Guy J."/>
            <person name="Iotti M."/>
            <person name="Le Tacon F."/>
            <person name="Lindquist E.A."/>
            <person name="Lipzen A."/>
            <person name="Malagnac F."/>
            <person name="Mello A."/>
            <person name="Molinier V."/>
            <person name="Miyauchi S."/>
            <person name="Poulain J."/>
            <person name="Riccioni C."/>
            <person name="Rubini A."/>
            <person name="Sitrit Y."/>
            <person name="Splivallo R."/>
            <person name="Traeger S."/>
            <person name="Wang M."/>
            <person name="Zifcakova L."/>
            <person name="Wipf D."/>
            <person name="Zambonelli A."/>
            <person name="Paolocci F."/>
            <person name="Nowrousian M."/>
            <person name="Ottonello S."/>
            <person name="Baldrian P."/>
            <person name="Spatafora J.W."/>
            <person name="Henrissat B."/>
            <person name="Nagy L.G."/>
            <person name="Aury J.M."/>
            <person name="Wincker P."/>
            <person name="Grigoriev I.V."/>
            <person name="Bonfante P."/>
            <person name="Martin F.M."/>
        </authorList>
    </citation>
    <scope>NUCLEOTIDE SEQUENCE [LARGE SCALE GENOMIC DNA]</scope>
    <source>
        <strain evidence="12 13">CCBAS932</strain>
    </source>
</reference>
<evidence type="ECO:0000256" key="11">
    <source>
        <dbReference type="RuleBase" id="RU363010"/>
    </source>
</evidence>
<keyword evidence="5" id="KW-0812">Transmembrane</keyword>
<protein>
    <recommendedName>
        <fullName evidence="4 11">MICOS complex subunit MIC12</fullName>
    </recommendedName>
    <alternativeName>
        <fullName evidence="10 11">Altered inheritance of mitochondria protein 5, mitochondrial</fullName>
    </alternativeName>
    <alternativeName>
        <fullName evidence="9 11">Found in mitochondrial proteome protein 51</fullName>
    </alternativeName>
</protein>
<keyword evidence="11" id="KW-0999">Mitochondrion inner membrane</keyword>
<evidence type="ECO:0000256" key="2">
    <source>
        <dbReference type="ARBA" id="ARBA00004370"/>
    </source>
</evidence>
<keyword evidence="6" id="KW-1133">Transmembrane helix</keyword>
<evidence type="ECO:0000256" key="4">
    <source>
        <dbReference type="ARBA" id="ARBA00018170"/>
    </source>
</evidence>
<comment type="function">
    <text evidence="1 11">Component of the MICOS complex, a large protein complex of the mitochondrial inner membrane that plays crucial roles in the maintenance of crista junctions, inner membrane architecture, and formation of contact sites to the outer membrane.</text>
</comment>
<evidence type="ECO:0000256" key="9">
    <source>
        <dbReference type="ARBA" id="ARBA00032159"/>
    </source>
</evidence>
<evidence type="ECO:0000256" key="5">
    <source>
        <dbReference type="ARBA" id="ARBA00022692"/>
    </source>
</evidence>